<keyword evidence="5" id="KW-0511">Multifunctional enzyme</keyword>
<proteinExistence type="predicted"/>
<dbReference type="Pfam" id="PF08284">
    <property type="entry name" value="RVP_2"/>
    <property type="match status" value="1"/>
</dbReference>
<evidence type="ECO:0000256" key="5">
    <source>
        <dbReference type="ARBA" id="ARBA00023268"/>
    </source>
</evidence>
<organism evidence="8 10">
    <name type="scientific">Cucumis melo var. makuwa</name>
    <name type="common">Oriental melon</name>
    <dbReference type="NCBI Taxonomy" id="1194695"/>
    <lineage>
        <taxon>Eukaryota</taxon>
        <taxon>Viridiplantae</taxon>
        <taxon>Streptophyta</taxon>
        <taxon>Embryophyta</taxon>
        <taxon>Tracheophyta</taxon>
        <taxon>Spermatophyta</taxon>
        <taxon>Magnoliopsida</taxon>
        <taxon>eudicotyledons</taxon>
        <taxon>Gunneridae</taxon>
        <taxon>Pentapetalae</taxon>
        <taxon>rosids</taxon>
        <taxon>fabids</taxon>
        <taxon>Cucurbitales</taxon>
        <taxon>Cucurbitaceae</taxon>
        <taxon>Benincaseae</taxon>
        <taxon>Cucumis</taxon>
    </lineage>
</organism>
<dbReference type="InterPro" id="IPR043128">
    <property type="entry name" value="Rev_trsase/Diguanyl_cyclase"/>
</dbReference>
<dbReference type="InterPro" id="IPR041577">
    <property type="entry name" value="RT_RNaseH_2"/>
</dbReference>
<dbReference type="PANTHER" id="PTHR37984">
    <property type="entry name" value="PROTEIN CBG26694"/>
    <property type="match status" value="1"/>
</dbReference>
<dbReference type="InterPro" id="IPR021109">
    <property type="entry name" value="Peptidase_aspartic_dom_sf"/>
</dbReference>
<dbReference type="OrthoDB" id="669841at2759"/>
<evidence type="ECO:0000313" key="7">
    <source>
        <dbReference type="EMBL" id="KAA0040606.1"/>
    </source>
</evidence>
<dbReference type="Gene3D" id="3.10.10.10">
    <property type="entry name" value="HIV Type 1 Reverse Transcriptase, subunit A, domain 1"/>
    <property type="match status" value="1"/>
</dbReference>
<dbReference type="InterPro" id="IPR050951">
    <property type="entry name" value="Retrovirus_Pol_polyprotein"/>
</dbReference>
<dbReference type="Pfam" id="PF17919">
    <property type="entry name" value="RT_RNaseH_2"/>
    <property type="match status" value="1"/>
</dbReference>
<evidence type="ECO:0000259" key="6">
    <source>
        <dbReference type="Pfam" id="PF17919"/>
    </source>
</evidence>
<dbReference type="SUPFAM" id="SSF56672">
    <property type="entry name" value="DNA/RNA polymerases"/>
    <property type="match status" value="1"/>
</dbReference>
<comment type="caution">
    <text evidence="8">The sequence shown here is derived from an EMBL/GenBank/DDBJ whole genome shotgun (WGS) entry which is preliminary data.</text>
</comment>
<evidence type="ECO:0000313" key="8">
    <source>
        <dbReference type="EMBL" id="TYK05648.1"/>
    </source>
</evidence>
<evidence type="ECO:0000256" key="2">
    <source>
        <dbReference type="ARBA" id="ARBA00022695"/>
    </source>
</evidence>
<feature type="domain" description="Reverse transcriptase/retrotransposon-derived protein RNase H-like" evidence="6">
    <location>
        <begin position="299"/>
        <end position="392"/>
    </location>
</feature>
<dbReference type="GO" id="GO:0016779">
    <property type="term" value="F:nucleotidyltransferase activity"/>
    <property type="evidence" value="ECO:0007669"/>
    <property type="project" value="UniProtKB-KW"/>
</dbReference>
<keyword evidence="2" id="KW-0548">Nucleotidyltransferase</keyword>
<name>A0A5D3C357_CUCMM</name>
<dbReference type="Gene3D" id="3.30.70.270">
    <property type="match status" value="2"/>
</dbReference>
<dbReference type="EMBL" id="SSTE01017321">
    <property type="protein sequence ID" value="KAA0040606.1"/>
    <property type="molecule type" value="Genomic_DNA"/>
</dbReference>
<evidence type="ECO:0000256" key="1">
    <source>
        <dbReference type="ARBA" id="ARBA00022679"/>
    </source>
</evidence>
<evidence type="ECO:0000313" key="10">
    <source>
        <dbReference type="Proteomes" id="UP000321947"/>
    </source>
</evidence>
<keyword evidence="4" id="KW-0378">Hydrolase</keyword>
<reference evidence="9 10" key="1">
    <citation type="submission" date="2019-08" db="EMBL/GenBank/DDBJ databases">
        <title>Draft genome sequences of two oriental melons (Cucumis melo L. var makuwa).</title>
        <authorList>
            <person name="Kwon S.-Y."/>
        </authorList>
    </citation>
    <scope>NUCLEOTIDE SEQUENCE [LARGE SCALE GENOMIC DNA]</scope>
    <source>
        <strain evidence="10">cv. Chang Bougi</strain>
        <strain evidence="9">cv. SW 3</strain>
        <tissue evidence="8">Leaf</tissue>
    </source>
</reference>
<evidence type="ECO:0000256" key="4">
    <source>
        <dbReference type="ARBA" id="ARBA00022759"/>
    </source>
</evidence>
<dbReference type="AlphaFoldDB" id="A0A5D3C357"/>
<dbReference type="Proteomes" id="UP000321947">
    <property type="component" value="Unassembled WGS sequence"/>
</dbReference>
<protein>
    <submittedName>
        <fullName evidence="8">Ty3-gypsy retroelement transposase</fullName>
    </submittedName>
</protein>
<dbReference type="EMBL" id="SSTD01013776">
    <property type="protein sequence ID" value="TYK05648.1"/>
    <property type="molecule type" value="Genomic_DNA"/>
</dbReference>
<dbReference type="CDD" id="cd09274">
    <property type="entry name" value="RNase_HI_RT_Ty3"/>
    <property type="match status" value="1"/>
</dbReference>
<gene>
    <name evidence="8" type="ORF">E5676_scaffold98G001100</name>
    <name evidence="7" type="ORF">E6C27_scaffold262G001830</name>
</gene>
<evidence type="ECO:0000313" key="9">
    <source>
        <dbReference type="Proteomes" id="UP000321393"/>
    </source>
</evidence>
<dbReference type="InterPro" id="IPR043502">
    <property type="entry name" value="DNA/RNA_pol_sf"/>
</dbReference>
<dbReference type="CDD" id="cd00303">
    <property type="entry name" value="retropepsin_like"/>
    <property type="match status" value="1"/>
</dbReference>
<dbReference type="PANTHER" id="PTHR37984:SF5">
    <property type="entry name" value="PROTEIN NYNRIN-LIKE"/>
    <property type="match status" value="1"/>
</dbReference>
<dbReference type="GO" id="GO:0004519">
    <property type="term" value="F:endonuclease activity"/>
    <property type="evidence" value="ECO:0007669"/>
    <property type="project" value="UniProtKB-KW"/>
</dbReference>
<sequence length="551" mass="63642">MMKVKGRVQDREVILLIDCGATHNFIFEKLVNELQLATKDTSHYRVTLGFGTAIKEKGVCEAVELMLNELKIIANFLPLELGGVDVGKKIVIKEDPRLTKARVSLKNMMKLWDDFDQGFLVECRALEGGISSAEESEIEVLTVEESVSIVLKKFEDFFIYAYLQKVEMEKLVDEKLSSGLIRPKKFPIPVIEDLFDELNEAAWFSKIDLKVGYHQIRMCVDDIEKTAFWTYEGHYELMVNALRRDFEEHLRHLGLALEVLRKNELYANKNKWYYRKFVQHYGTIAAPLSQLLKNSGFKWIEETQEAFTKLQNAMMTLPVLALLDFSVSFEIETDASGYRIGAILIQSKRLIAYYSHTLAMRDRAKPVYERELMVVVMVVQKWRPYLLGRKFVKMIDQMSLKFLLEQIVIQPQYQKWIAKLLGYSFEEVYKAGLKYEAADALSRMPPAVHLCNLAAPTLIDLKMIKEEVERLSFKENHGRIGWRVVLGRYGTRCQEVLLRVFGMSKEQVLGLNTCWFAVASGDTDQFSKYGHFLALKHPYTAKTVADLFVKR</sequence>
<accession>A0A5D3C357</accession>
<dbReference type="Proteomes" id="UP000321393">
    <property type="component" value="Unassembled WGS sequence"/>
</dbReference>
<keyword evidence="3" id="KW-0540">Nuclease</keyword>
<evidence type="ECO:0000256" key="3">
    <source>
        <dbReference type="ARBA" id="ARBA00022722"/>
    </source>
</evidence>
<keyword evidence="1" id="KW-0808">Transferase</keyword>
<keyword evidence="4" id="KW-0255">Endonuclease</keyword>
<dbReference type="Gene3D" id="2.40.70.10">
    <property type="entry name" value="Acid Proteases"/>
    <property type="match status" value="1"/>
</dbReference>